<comment type="caution">
    <text evidence="1">The sequence shown here is derived from an EMBL/GenBank/DDBJ whole genome shotgun (WGS) entry which is preliminary data.</text>
</comment>
<dbReference type="Proteomes" id="UP001620234">
    <property type="component" value="Unassembled WGS sequence"/>
</dbReference>
<dbReference type="EMBL" id="JBJDPD010000020">
    <property type="protein sequence ID" value="MFK4001702.1"/>
    <property type="molecule type" value="Genomic_DNA"/>
</dbReference>
<sequence length="98" mass="10329">MSVLVLTKDNKTVTLKVGRTPAGARGRQGVQGEQGEKGDPFLYTDFTTEQLAALKGEQGDPVPITTTLGQSDTQAVSQKLLTDVLGDIDTALNNINGI</sequence>
<name>A0ABW8LB50_9GAMM</name>
<gene>
    <name evidence="1" type="ORF">ACI2I3_10180</name>
</gene>
<evidence type="ECO:0008006" key="3">
    <source>
        <dbReference type="Google" id="ProtNLM"/>
    </source>
</evidence>
<organism evidence="1 2">
    <name type="scientific">Psychrobacter namhaensis</name>
    <dbReference type="NCBI Taxonomy" id="292734"/>
    <lineage>
        <taxon>Bacteria</taxon>
        <taxon>Pseudomonadati</taxon>
        <taxon>Pseudomonadota</taxon>
        <taxon>Gammaproteobacteria</taxon>
        <taxon>Moraxellales</taxon>
        <taxon>Moraxellaceae</taxon>
        <taxon>Psychrobacter</taxon>
    </lineage>
</organism>
<evidence type="ECO:0000313" key="2">
    <source>
        <dbReference type="Proteomes" id="UP001620234"/>
    </source>
</evidence>
<accession>A0ABW8LB50</accession>
<proteinExistence type="predicted"/>
<evidence type="ECO:0000313" key="1">
    <source>
        <dbReference type="EMBL" id="MFK4001702.1"/>
    </source>
</evidence>
<keyword evidence="2" id="KW-1185">Reference proteome</keyword>
<dbReference type="RefSeq" id="WP_404672284.1">
    <property type="nucleotide sequence ID" value="NZ_JBJDPD010000020.1"/>
</dbReference>
<protein>
    <recommendedName>
        <fullName evidence="3">Tail fiber protein</fullName>
    </recommendedName>
</protein>
<reference evidence="1 2" key="1">
    <citation type="submission" date="2024-11" db="EMBL/GenBank/DDBJ databases">
        <title>The Natural Products Discovery Center: Release of the First 8490 Sequenced Strains for Exploring Actinobacteria Biosynthetic Diversity.</title>
        <authorList>
            <person name="Kalkreuter E."/>
            <person name="Kautsar S.A."/>
            <person name="Yang D."/>
            <person name="Bader C.D."/>
            <person name="Teijaro C.N."/>
            <person name="Fluegel L."/>
            <person name="Davis C.M."/>
            <person name="Simpson J.R."/>
            <person name="Lauterbach L."/>
            <person name="Steele A.D."/>
            <person name="Gui C."/>
            <person name="Meng S."/>
            <person name="Li G."/>
            <person name="Viehrig K."/>
            <person name="Ye F."/>
            <person name="Su P."/>
            <person name="Kiefer A.F."/>
            <person name="Nichols A."/>
            <person name="Cepeda A.J."/>
            <person name="Yan W."/>
            <person name="Fan B."/>
            <person name="Jiang Y."/>
            <person name="Adhikari A."/>
            <person name="Zheng C.-J."/>
            <person name="Schuster L."/>
            <person name="Cowan T.M."/>
            <person name="Smanski M.J."/>
            <person name="Chevrette M.G."/>
            <person name="De Carvalho L.P.S."/>
            <person name="Shen B."/>
        </authorList>
    </citation>
    <scope>NUCLEOTIDE SEQUENCE [LARGE SCALE GENOMIC DNA]</scope>
    <source>
        <strain evidence="1 2">NPDC077433</strain>
    </source>
</reference>